<reference evidence="1 2" key="1">
    <citation type="journal article" date="2012" name="Genome Biol.">
        <title>The genome of the polar eukaryotic microalga coccomyxa subellipsoidea reveals traits of cold adaptation.</title>
        <authorList>
            <person name="Blanc G."/>
            <person name="Agarkova I."/>
            <person name="Grimwood J."/>
            <person name="Kuo A."/>
            <person name="Brueggeman A."/>
            <person name="Dunigan D."/>
            <person name="Gurnon J."/>
            <person name="Ladunga I."/>
            <person name="Lindquist E."/>
            <person name="Lucas S."/>
            <person name="Pangilinan J."/>
            <person name="Proschold T."/>
            <person name="Salamov A."/>
            <person name="Schmutz J."/>
            <person name="Weeks D."/>
            <person name="Yamada T."/>
            <person name="Claverie J.M."/>
            <person name="Grigoriev I."/>
            <person name="Van Etten J."/>
            <person name="Lomsadze A."/>
            <person name="Borodovsky M."/>
        </authorList>
    </citation>
    <scope>NUCLEOTIDE SEQUENCE [LARGE SCALE GENOMIC DNA]</scope>
    <source>
        <strain evidence="1 2">C-169</strain>
    </source>
</reference>
<proteinExistence type="predicted"/>
<accession>I0YMG6</accession>
<dbReference type="GeneID" id="17037557"/>
<sequence>MDNPRAFLRHRNSKWCCHQDSSQGEQSLAIPQRQFLRVLKGSTQTPCCDHRYKSAYSAGSPK</sequence>
<dbReference type="AlphaFoldDB" id="I0YMG6"/>
<name>I0YMG6_COCSC</name>
<evidence type="ECO:0000313" key="2">
    <source>
        <dbReference type="Proteomes" id="UP000007264"/>
    </source>
</evidence>
<evidence type="ECO:0000313" key="1">
    <source>
        <dbReference type="EMBL" id="EIE19585.1"/>
    </source>
</evidence>
<keyword evidence="2" id="KW-1185">Reference proteome</keyword>
<dbReference type="KEGG" id="csl:COCSUDRAFT_34174"/>
<comment type="caution">
    <text evidence="1">The sequence shown here is derived from an EMBL/GenBank/DDBJ whole genome shotgun (WGS) entry which is preliminary data.</text>
</comment>
<organism evidence="1 2">
    <name type="scientific">Coccomyxa subellipsoidea (strain C-169)</name>
    <name type="common">Green microalga</name>
    <dbReference type="NCBI Taxonomy" id="574566"/>
    <lineage>
        <taxon>Eukaryota</taxon>
        <taxon>Viridiplantae</taxon>
        <taxon>Chlorophyta</taxon>
        <taxon>core chlorophytes</taxon>
        <taxon>Trebouxiophyceae</taxon>
        <taxon>Trebouxiophyceae incertae sedis</taxon>
        <taxon>Coccomyxaceae</taxon>
        <taxon>Coccomyxa</taxon>
        <taxon>Coccomyxa subellipsoidea</taxon>
    </lineage>
</organism>
<gene>
    <name evidence="1" type="ORF">COCSUDRAFT_34174</name>
</gene>
<dbReference type="Proteomes" id="UP000007264">
    <property type="component" value="Unassembled WGS sequence"/>
</dbReference>
<dbReference type="EMBL" id="AGSI01000018">
    <property type="protein sequence ID" value="EIE19585.1"/>
    <property type="molecule type" value="Genomic_DNA"/>
</dbReference>
<protein>
    <submittedName>
        <fullName evidence="1">Uncharacterized protein</fullName>
    </submittedName>
</protein>
<dbReference type="RefSeq" id="XP_005644129.1">
    <property type="nucleotide sequence ID" value="XM_005644072.1"/>
</dbReference>